<dbReference type="Gene3D" id="3.40.50.300">
    <property type="entry name" value="P-loop containing nucleotide triphosphate hydrolases"/>
    <property type="match status" value="1"/>
</dbReference>
<evidence type="ECO:0000313" key="1">
    <source>
        <dbReference type="EMBL" id="QXJ21113.1"/>
    </source>
</evidence>
<organism evidence="1 2">
    <name type="scientific">Actinomadura graeca</name>
    <dbReference type="NCBI Taxonomy" id="2750812"/>
    <lineage>
        <taxon>Bacteria</taxon>
        <taxon>Bacillati</taxon>
        <taxon>Actinomycetota</taxon>
        <taxon>Actinomycetes</taxon>
        <taxon>Streptosporangiales</taxon>
        <taxon>Thermomonosporaceae</taxon>
        <taxon>Actinomadura</taxon>
    </lineage>
</organism>
<dbReference type="InterPro" id="IPR027417">
    <property type="entry name" value="P-loop_NTPase"/>
</dbReference>
<dbReference type="EMBL" id="CP059572">
    <property type="protein sequence ID" value="QXJ21113.1"/>
    <property type="molecule type" value="Genomic_DNA"/>
</dbReference>
<keyword evidence="2" id="KW-1185">Reference proteome</keyword>
<dbReference type="RefSeq" id="WP_231334244.1">
    <property type="nucleotide sequence ID" value="NZ_CP059572.1"/>
</dbReference>
<evidence type="ECO:0000313" key="2">
    <source>
        <dbReference type="Proteomes" id="UP001049518"/>
    </source>
</evidence>
<accession>A0ABX8QWG0</accession>
<sequence length="652" mass="72014">MAGIIHPVERGAVMVDGRDGDRCLPDSPIMKGADAQQAPLRRLHDFLDEISWADPLVEEALSKARRAARTAHPETVMARVWPFLRFEEPTYSYQFIRLLLENDTETADDGSEWREPAHRGWRTPGVPAFADLAPCLTAGVLEGLVLAWRKPVPTPLLRQDLLRDLAAQNHDDLIIEINGERGIGKSVFARALARRVIDPQAAHVVEVGLSRRLPDGRLGLPRPVQEVQREILHNLGVPPAELPDDPEDLKEEFRAVTAAAPDRVYVLDDVPEREDFLIEEVLPERAARVILVSRERLGLSEITNRRVVENRLGPLDEEQQRELLGSVCGELPLAAEPGLRHILMTCRGVARAVLLAGAAISLYGVEAVGSMAARLDRDGTSAVDTLLDLHGRLSGEPASSQARVLGVVAHFQERVIDQRAIAVASGLSTSQVEREMDRLAEAKLVERVEVGDRSLWVGDLGGRVRCPDVVAERAQALDHQRQRSLDDVIEGSRSNRFVEVRDWAKGEQAAQRVEPGRLPPEVATRALPDEIGACLPKVLTHPLKSEPRVIRTSLNLASVHEEVAQLSLEEKSAPSRQVPGEHLMFDQKFRAVLWEEAVWPLSPNEQSKSSLQMLSESSGFDENPDAGVVAAMDREVSVDPVPPLIDDWPDII</sequence>
<dbReference type="Gene3D" id="1.10.10.10">
    <property type="entry name" value="Winged helix-like DNA-binding domain superfamily/Winged helix DNA-binding domain"/>
    <property type="match status" value="1"/>
</dbReference>
<dbReference type="SUPFAM" id="SSF52540">
    <property type="entry name" value="P-loop containing nucleoside triphosphate hydrolases"/>
    <property type="match status" value="1"/>
</dbReference>
<dbReference type="InterPro" id="IPR036388">
    <property type="entry name" value="WH-like_DNA-bd_sf"/>
</dbReference>
<name>A0ABX8QWG0_9ACTN</name>
<proteinExistence type="predicted"/>
<reference evidence="1" key="1">
    <citation type="submission" date="2020-07" db="EMBL/GenBank/DDBJ databases">
        <authorList>
            <person name="Tarantini F.S."/>
            <person name="Hong K.W."/>
            <person name="Chan K.G."/>
        </authorList>
    </citation>
    <scope>NUCLEOTIDE SEQUENCE</scope>
    <source>
        <strain evidence="1">32-07</strain>
    </source>
</reference>
<dbReference type="Proteomes" id="UP001049518">
    <property type="component" value="Chromosome"/>
</dbReference>
<gene>
    <name evidence="1" type="ORF">AGRA3207_001935</name>
</gene>
<evidence type="ECO:0008006" key="3">
    <source>
        <dbReference type="Google" id="ProtNLM"/>
    </source>
</evidence>
<protein>
    <recommendedName>
        <fullName evidence="3">NB-ARC domain-containing protein</fullName>
    </recommendedName>
</protein>